<dbReference type="Pfam" id="PF14398">
    <property type="entry name" value="ATPgrasp_YheCD"/>
    <property type="match status" value="1"/>
</dbReference>
<accession>A0A559KF69</accession>
<reference evidence="1 2" key="1">
    <citation type="submission" date="2019-07" db="EMBL/GenBank/DDBJ databases">
        <authorList>
            <person name="Kim J."/>
        </authorList>
    </citation>
    <scope>NUCLEOTIDE SEQUENCE [LARGE SCALE GENOMIC DNA]</scope>
    <source>
        <strain evidence="1 2">JC52</strain>
    </source>
</reference>
<gene>
    <name evidence="1" type="ORF">FPZ49_06650</name>
</gene>
<dbReference type="AlphaFoldDB" id="A0A559KF69"/>
<keyword evidence="2" id="KW-1185">Reference proteome</keyword>
<proteinExistence type="predicted"/>
<comment type="caution">
    <text evidence="1">The sequence shown here is derived from an EMBL/GenBank/DDBJ whole genome shotgun (WGS) entry which is preliminary data.</text>
</comment>
<dbReference type="SUPFAM" id="SSF56059">
    <property type="entry name" value="Glutathione synthetase ATP-binding domain-like"/>
    <property type="match status" value="1"/>
</dbReference>
<organism evidence="1 2">
    <name type="scientific">Paenibacillus cremeus</name>
    <dbReference type="NCBI Taxonomy" id="2163881"/>
    <lineage>
        <taxon>Bacteria</taxon>
        <taxon>Bacillati</taxon>
        <taxon>Bacillota</taxon>
        <taxon>Bacilli</taxon>
        <taxon>Bacillales</taxon>
        <taxon>Paenibacillaceae</taxon>
        <taxon>Paenibacillus</taxon>
    </lineage>
</organism>
<sequence>MKGGGLVVGKYPNTKLGNTKHLISNVALRKHYPETHMATAKQVQRMLERYRMVYVKPNVGTGGHGVMKAERLTRSGKMKYRFKLGTMERQFTTYPAFYAALRHAFRGRSYVVQRGIRMLTYRKRPFDIRIMVQLNRSGRWTHTGTIGRLAHPKRIVTNYHSGGTPLPLERLMRPYLRGARMTRFARRIAALGVRTALHMQQGYPRLKEAGVDVGVDRKLRPWIFEVNFRPDPFIFLKLGKPAVFRRIIDLTRYHGRFRKK</sequence>
<protein>
    <submittedName>
        <fullName evidence="1">YheC/YheD family protein</fullName>
    </submittedName>
</protein>
<dbReference type="OrthoDB" id="7869153at2"/>
<dbReference type="Gene3D" id="3.30.470.20">
    <property type="entry name" value="ATP-grasp fold, B domain"/>
    <property type="match status" value="1"/>
</dbReference>
<dbReference type="Proteomes" id="UP000317036">
    <property type="component" value="Unassembled WGS sequence"/>
</dbReference>
<evidence type="ECO:0000313" key="2">
    <source>
        <dbReference type="Proteomes" id="UP000317036"/>
    </source>
</evidence>
<name>A0A559KF69_9BACL</name>
<dbReference type="EMBL" id="VNJI01000006">
    <property type="protein sequence ID" value="TVY10773.1"/>
    <property type="molecule type" value="Genomic_DNA"/>
</dbReference>
<dbReference type="InterPro" id="IPR026838">
    <property type="entry name" value="YheC/D"/>
</dbReference>
<evidence type="ECO:0000313" key="1">
    <source>
        <dbReference type="EMBL" id="TVY10773.1"/>
    </source>
</evidence>